<evidence type="ECO:0000313" key="8">
    <source>
        <dbReference type="Proteomes" id="UP000229730"/>
    </source>
</evidence>
<proteinExistence type="predicted"/>
<dbReference type="PRINTS" id="PR00344">
    <property type="entry name" value="BCTRLSENSOR"/>
</dbReference>
<comment type="catalytic activity">
    <reaction evidence="1">
        <text>ATP + protein L-histidine = ADP + protein N-phospho-L-histidine.</text>
        <dbReference type="EC" id="2.7.13.3"/>
    </reaction>
</comment>
<evidence type="ECO:0000256" key="1">
    <source>
        <dbReference type="ARBA" id="ARBA00000085"/>
    </source>
</evidence>
<keyword evidence="4 7" id="KW-0418">Kinase</keyword>
<dbReference type="InterPro" id="IPR004358">
    <property type="entry name" value="Sig_transdc_His_kin-like_C"/>
</dbReference>
<sequence length="462" mass="50822">MAFDLSHKLHSLKLNVALRLGGLCLCLLALVWVARHSQNYAIMLLLGGAVVIQFLSLMNKLTRTDREIIRFLDAVKYADFSQKFSMSRQGGSQADLGQAFDDVVGIFRKTRVHHEEQTRYLRALVDHIPVALLSVTPSGEAKLVNNAAKRLFGLSHIRRISDLDKFGPALVRELTAPRAGKKRLLRITVDDMDVKLFCSITTIVVGGQTSSILSLQNIQSELDTTQIEAWQDLVHVLTHELMNSLTPVASLSHTLDSLMTDVSEKARQEEVSDGFRDLLQDASDGIGAIARRSNRLNNFVSTYRKMTKVPPPKEQHLQVSSLFDNIEKLFSAPLQDGGITLEKTVIPDSLAVLADPELLDQALINLVKNAVEVLSGREDAILRLTARLDRNGAPQISVSDNGPGIDPEIAHRIFVPFFTTKHTGSGVGLSLVRQIMLAHKGSVSCHPNPDSGVSFRLSGFSC</sequence>
<dbReference type="PANTHER" id="PTHR42878">
    <property type="entry name" value="TWO-COMPONENT HISTIDINE KINASE"/>
    <property type="match status" value="1"/>
</dbReference>
<keyword evidence="3" id="KW-0808">Transferase</keyword>
<reference evidence="7 8" key="1">
    <citation type="submission" date="2017-10" db="EMBL/GenBank/DDBJ databases">
        <title>Frigbacter circumglobatus gen. nov. sp. nov., isolated from sediment cultured in situ.</title>
        <authorList>
            <person name="Zhao Z."/>
        </authorList>
    </citation>
    <scope>NUCLEOTIDE SEQUENCE [LARGE SCALE GENOMIC DNA]</scope>
    <source>
        <strain evidence="7 8">ZYL</strain>
    </source>
</reference>
<evidence type="ECO:0000256" key="4">
    <source>
        <dbReference type="ARBA" id="ARBA00022777"/>
    </source>
</evidence>
<feature type="transmembrane region" description="Helical" evidence="5">
    <location>
        <begin position="40"/>
        <end position="58"/>
    </location>
</feature>
<dbReference type="PROSITE" id="PS50109">
    <property type="entry name" value="HIS_KIN"/>
    <property type="match status" value="1"/>
</dbReference>
<dbReference type="RefSeq" id="WP_099473357.1">
    <property type="nucleotide sequence ID" value="NZ_CP041025.1"/>
</dbReference>
<dbReference type="AlphaFoldDB" id="A0A2G4YSK5"/>
<evidence type="ECO:0000256" key="2">
    <source>
        <dbReference type="ARBA" id="ARBA00012438"/>
    </source>
</evidence>
<organism evidence="7 8">
    <name type="scientific">Paremcibacter congregatus</name>
    <dbReference type="NCBI Taxonomy" id="2043170"/>
    <lineage>
        <taxon>Bacteria</taxon>
        <taxon>Pseudomonadati</taxon>
        <taxon>Pseudomonadota</taxon>
        <taxon>Alphaproteobacteria</taxon>
        <taxon>Emcibacterales</taxon>
        <taxon>Emcibacteraceae</taxon>
        <taxon>Paremcibacter</taxon>
    </lineage>
</organism>
<dbReference type="GO" id="GO:0030295">
    <property type="term" value="F:protein kinase activator activity"/>
    <property type="evidence" value="ECO:0007669"/>
    <property type="project" value="TreeGrafter"/>
</dbReference>
<dbReference type="Gene3D" id="3.30.565.10">
    <property type="entry name" value="Histidine kinase-like ATPase, C-terminal domain"/>
    <property type="match status" value="1"/>
</dbReference>
<accession>A0A2G4YSK5</accession>
<dbReference type="GO" id="GO:0000156">
    <property type="term" value="F:phosphorelay response regulator activity"/>
    <property type="evidence" value="ECO:0007669"/>
    <property type="project" value="TreeGrafter"/>
</dbReference>
<dbReference type="SMART" id="SM00387">
    <property type="entry name" value="HATPase_c"/>
    <property type="match status" value="1"/>
</dbReference>
<feature type="domain" description="Histidine kinase" evidence="6">
    <location>
        <begin position="236"/>
        <end position="458"/>
    </location>
</feature>
<evidence type="ECO:0000259" key="6">
    <source>
        <dbReference type="PROSITE" id="PS50109"/>
    </source>
</evidence>
<comment type="caution">
    <text evidence="7">The sequence shown here is derived from an EMBL/GenBank/DDBJ whole genome shotgun (WGS) entry which is preliminary data.</text>
</comment>
<dbReference type="SUPFAM" id="SSF55874">
    <property type="entry name" value="ATPase domain of HSP90 chaperone/DNA topoisomerase II/histidine kinase"/>
    <property type="match status" value="1"/>
</dbReference>
<evidence type="ECO:0000256" key="3">
    <source>
        <dbReference type="ARBA" id="ARBA00022679"/>
    </source>
</evidence>
<gene>
    <name evidence="7" type="ORF">CRD36_11475</name>
</gene>
<protein>
    <recommendedName>
        <fullName evidence="2">histidine kinase</fullName>
        <ecNumber evidence="2">2.7.13.3</ecNumber>
    </recommendedName>
</protein>
<keyword evidence="5" id="KW-0812">Transmembrane</keyword>
<dbReference type="Pfam" id="PF02518">
    <property type="entry name" value="HATPase_c"/>
    <property type="match status" value="1"/>
</dbReference>
<evidence type="ECO:0000256" key="5">
    <source>
        <dbReference type="SAM" id="Phobius"/>
    </source>
</evidence>
<dbReference type="GO" id="GO:0004673">
    <property type="term" value="F:protein histidine kinase activity"/>
    <property type="evidence" value="ECO:0007669"/>
    <property type="project" value="UniProtKB-EC"/>
</dbReference>
<dbReference type="GO" id="GO:0007234">
    <property type="term" value="P:osmosensory signaling via phosphorelay pathway"/>
    <property type="evidence" value="ECO:0007669"/>
    <property type="project" value="TreeGrafter"/>
</dbReference>
<keyword evidence="5" id="KW-1133">Transmembrane helix</keyword>
<dbReference type="InterPro" id="IPR050351">
    <property type="entry name" value="BphY/WalK/GraS-like"/>
</dbReference>
<evidence type="ECO:0000313" key="7">
    <source>
        <dbReference type="EMBL" id="PHZ84426.1"/>
    </source>
</evidence>
<dbReference type="InterPro" id="IPR003594">
    <property type="entry name" value="HATPase_dom"/>
</dbReference>
<dbReference type="EC" id="2.7.13.3" evidence="2"/>
<dbReference type="InterPro" id="IPR005467">
    <property type="entry name" value="His_kinase_dom"/>
</dbReference>
<dbReference type="OrthoDB" id="1931120at2"/>
<dbReference type="InterPro" id="IPR036890">
    <property type="entry name" value="HATPase_C_sf"/>
</dbReference>
<dbReference type="PANTHER" id="PTHR42878:SF15">
    <property type="entry name" value="BACTERIOPHYTOCHROME"/>
    <property type="match status" value="1"/>
</dbReference>
<dbReference type="Proteomes" id="UP000229730">
    <property type="component" value="Unassembled WGS sequence"/>
</dbReference>
<feature type="transmembrane region" description="Helical" evidence="5">
    <location>
        <begin position="12"/>
        <end position="34"/>
    </location>
</feature>
<dbReference type="InParanoid" id="A0A2G4YSK5"/>
<keyword evidence="8" id="KW-1185">Reference proteome</keyword>
<dbReference type="EMBL" id="PDEM01000024">
    <property type="protein sequence ID" value="PHZ84426.1"/>
    <property type="molecule type" value="Genomic_DNA"/>
</dbReference>
<name>A0A2G4YSK5_9PROT</name>
<keyword evidence="5" id="KW-0472">Membrane</keyword>